<comment type="caution">
    <text evidence="1">The sequence shown here is derived from an EMBL/GenBank/DDBJ whole genome shotgun (WGS) entry which is preliminary data.</text>
</comment>
<reference evidence="2" key="1">
    <citation type="submission" date="2016-06" db="EMBL/GenBank/DDBJ databases">
        <title>Parallel loss of symbiosis genes in relatives of nitrogen-fixing non-legume Parasponia.</title>
        <authorList>
            <person name="Van Velzen R."/>
            <person name="Holmer R."/>
            <person name="Bu F."/>
            <person name="Rutten L."/>
            <person name="Van Zeijl A."/>
            <person name="Liu W."/>
            <person name="Santuari L."/>
            <person name="Cao Q."/>
            <person name="Sharma T."/>
            <person name="Shen D."/>
            <person name="Roswanjaya Y."/>
            <person name="Wardhani T."/>
            <person name="Kalhor M.S."/>
            <person name="Jansen J."/>
            <person name="Van den Hoogen J."/>
            <person name="Gungor B."/>
            <person name="Hartog M."/>
            <person name="Hontelez J."/>
            <person name="Verver J."/>
            <person name="Yang W.-C."/>
            <person name="Schijlen E."/>
            <person name="Repin R."/>
            <person name="Schilthuizen M."/>
            <person name="Schranz E."/>
            <person name="Heidstra R."/>
            <person name="Miyata K."/>
            <person name="Fedorova E."/>
            <person name="Kohlen W."/>
            <person name="Bisseling T."/>
            <person name="Smit S."/>
            <person name="Geurts R."/>
        </authorList>
    </citation>
    <scope>NUCLEOTIDE SEQUENCE [LARGE SCALE GENOMIC DNA]</scope>
    <source>
        <strain evidence="2">cv. WU1-14</strain>
    </source>
</reference>
<name>A0A2P5AEZ3_PARAD</name>
<evidence type="ECO:0000313" key="2">
    <source>
        <dbReference type="Proteomes" id="UP000237105"/>
    </source>
</evidence>
<dbReference type="EMBL" id="JXTB01000627">
    <property type="protein sequence ID" value="PON35104.1"/>
    <property type="molecule type" value="Genomic_DNA"/>
</dbReference>
<keyword evidence="2" id="KW-1185">Reference proteome</keyword>
<gene>
    <name evidence="1" type="ORF">PanWU01x14_338840</name>
</gene>
<organism evidence="1 2">
    <name type="scientific">Parasponia andersonii</name>
    <name type="common">Sponia andersonii</name>
    <dbReference type="NCBI Taxonomy" id="3476"/>
    <lineage>
        <taxon>Eukaryota</taxon>
        <taxon>Viridiplantae</taxon>
        <taxon>Streptophyta</taxon>
        <taxon>Embryophyta</taxon>
        <taxon>Tracheophyta</taxon>
        <taxon>Spermatophyta</taxon>
        <taxon>Magnoliopsida</taxon>
        <taxon>eudicotyledons</taxon>
        <taxon>Gunneridae</taxon>
        <taxon>Pentapetalae</taxon>
        <taxon>rosids</taxon>
        <taxon>fabids</taxon>
        <taxon>Rosales</taxon>
        <taxon>Cannabaceae</taxon>
        <taxon>Parasponia</taxon>
    </lineage>
</organism>
<evidence type="ECO:0000313" key="1">
    <source>
        <dbReference type="EMBL" id="PON35104.1"/>
    </source>
</evidence>
<dbReference type="Proteomes" id="UP000237105">
    <property type="component" value="Unassembled WGS sequence"/>
</dbReference>
<dbReference type="AlphaFoldDB" id="A0A2P5AEZ3"/>
<proteinExistence type="predicted"/>
<protein>
    <submittedName>
        <fullName evidence="1">Uncharacterized protein</fullName>
    </submittedName>
</protein>
<sequence>MPPTIYGGLSHVYPMSFVTLTDALKRGTPSSTRTRHLRSDALRGCTNCAFLERMIEDERLARRQACCNSTKAHRRHLDMGSTLYELGKSLQIVTDKLHTIEAFVEAATDKAIIEPAVPNVIRID</sequence>
<accession>A0A2P5AEZ3</accession>